<reference evidence="2 3" key="1">
    <citation type="submission" date="2010-09" db="EMBL/GenBank/DDBJ databases">
        <authorList>
            <person name="Harkins D.M."/>
            <person name="Madupu R."/>
            <person name="Durkin A.S."/>
            <person name="Torralba M."/>
            <person name="Methe B."/>
            <person name="Sutton G.G."/>
            <person name="Nelson K.E."/>
        </authorList>
    </citation>
    <scope>NUCLEOTIDE SEQUENCE [LARGE SCALE GENOMIC DNA]</scope>
    <source>
        <strain evidence="2 3">CRIS 21A-A</strain>
    </source>
</reference>
<evidence type="ECO:0000313" key="2">
    <source>
        <dbReference type="EMBL" id="EFN91926.1"/>
    </source>
</evidence>
<keyword evidence="1" id="KW-0472">Membrane</keyword>
<proteinExistence type="predicted"/>
<accession>E1GTV4</accession>
<dbReference type="AlphaFoldDB" id="E1GTV4"/>
<sequence length="48" mass="5471">MKEKLLHSFLKVGNFILEELPFIVIFVFCMCLNTLKDSILNWGGGVVI</sequence>
<name>E1GTV4_9BACT</name>
<organism evidence="2 3">
    <name type="scientific">Prevotella amnii CRIS 21A-A</name>
    <dbReference type="NCBI Taxonomy" id="679191"/>
    <lineage>
        <taxon>Bacteria</taxon>
        <taxon>Pseudomonadati</taxon>
        <taxon>Bacteroidota</taxon>
        <taxon>Bacteroidia</taxon>
        <taxon>Bacteroidales</taxon>
        <taxon>Prevotellaceae</taxon>
        <taxon>Prevotella</taxon>
    </lineage>
</organism>
<comment type="caution">
    <text evidence="2">The sequence shown here is derived from an EMBL/GenBank/DDBJ whole genome shotgun (WGS) entry which is preliminary data.</text>
</comment>
<evidence type="ECO:0000256" key="1">
    <source>
        <dbReference type="SAM" id="Phobius"/>
    </source>
</evidence>
<dbReference type="Proteomes" id="UP000016016">
    <property type="component" value="Unassembled WGS sequence"/>
</dbReference>
<gene>
    <name evidence="2" type="ORF">HMPREF9018_0207</name>
</gene>
<keyword evidence="1" id="KW-0812">Transmembrane</keyword>
<protein>
    <submittedName>
        <fullName evidence="2">Uncharacterized protein</fullName>
    </submittedName>
</protein>
<dbReference type="EMBL" id="ADFQ01000014">
    <property type="protein sequence ID" value="EFN91926.1"/>
    <property type="molecule type" value="Genomic_DNA"/>
</dbReference>
<evidence type="ECO:0000313" key="3">
    <source>
        <dbReference type="Proteomes" id="UP000016016"/>
    </source>
</evidence>
<feature type="transmembrane region" description="Helical" evidence="1">
    <location>
        <begin position="12"/>
        <end position="35"/>
    </location>
</feature>
<keyword evidence="1" id="KW-1133">Transmembrane helix</keyword>